<dbReference type="PRINTS" id="PR00003">
    <property type="entry name" value="4DISULPHCORE"/>
</dbReference>
<dbReference type="InterPro" id="IPR020901">
    <property type="entry name" value="Prtase_inh_Kunz-CS"/>
</dbReference>
<evidence type="ECO:0000256" key="1">
    <source>
        <dbReference type="ARBA" id="ARBA00004613"/>
    </source>
</evidence>
<dbReference type="Proteomes" id="UP000005408">
    <property type="component" value="Unassembled WGS sequence"/>
</dbReference>
<dbReference type="SMART" id="SM00131">
    <property type="entry name" value="KU"/>
    <property type="match status" value="2"/>
</dbReference>
<keyword evidence="6" id="KW-0732">Signal</keyword>
<dbReference type="Gene3D" id="2.10.70.10">
    <property type="entry name" value="Complement Module, domain 1"/>
    <property type="match status" value="3"/>
</dbReference>
<evidence type="ECO:0000313" key="9">
    <source>
        <dbReference type="EnsemblMetazoa" id="G7200.1:cds"/>
    </source>
</evidence>
<evidence type="ECO:0000256" key="2">
    <source>
        <dbReference type="ARBA" id="ARBA00022525"/>
    </source>
</evidence>
<dbReference type="CDD" id="cd00109">
    <property type="entry name" value="Kunitz-type"/>
    <property type="match status" value="2"/>
</dbReference>
<feature type="signal peptide" evidence="6">
    <location>
        <begin position="1"/>
        <end position="16"/>
    </location>
</feature>
<dbReference type="GO" id="GO:0005576">
    <property type="term" value="C:extracellular region"/>
    <property type="evidence" value="ECO:0007669"/>
    <property type="project" value="UniProtKB-SubCell"/>
</dbReference>
<keyword evidence="2" id="KW-0964">Secreted</keyword>
<dbReference type="GO" id="GO:0004867">
    <property type="term" value="F:serine-type endopeptidase inhibitor activity"/>
    <property type="evidence" value="ECO:0007669"/>
    <property type="project" value="UniProtKB-KW"/>
</dbReference>
<dbReference type="Gene3D" id="4.10.410.10">
    <property type="entry name" value="Pancreatic trypsin inhibitor Kunitz domain"/>
    <property type="match status" value="2"/>
</dbReference>
<protein>
    <submittedName>
        <fullName evidence="9">Uncharacterized protein</fullName>
    </submittedName>
</protein>
<dbReference type="Pfam" id="PF00095">
    <property type="entry name" value="WAP"/>
    <property type="match status" value="1"/>
</dbReference>
<dbReference type="Pfam" id="PF23334">
    <property type="entry name" value="VWC2L_2nd"/>
    <property type="match status" value="3"/>
</dbReference>
<evidence type="ECO:0000313" key="10">
    <source>
        <dbReference type="Proteomes" id="UP000005408"/>
    </source>
</evidence>
<dbReference type="SUPFAM" id="SSF57362">
    <property type="entry name" value="BPTI-like"/>
    <property type="match status" value="2"/>
</dbReference>
<dbReference type="InterPro" id="IPR036645">
    <property type="entry name" value="Elafin-like_sf"/>
</dbReference>
<keyword evidence="5" id="KW-1015">Disulfide bond</keyword>
<feature type="chain" id="PRO_5036484076" evidence="6">
    <location>
        <begin position="17"/>
        <end position="383"/>
    </location>
</feature>
<dbReference type="AlphaFoldDB" id="A0A8W8NXA2"/>
<dbReference type="PANTHER" id="PTHR47247">
    <property type="entry name" value="KUNITZ-TYPE PROTEASE INHIBITOR 2"/>
    <property type="match status" value="1"/>
</dbReference>
<dbReference type="Gene3D" id="4.10.75.10">
    <property type="entry name" value="Elafin-like"/>
    <property type="match status" value="1"/>
</dbReference>
<dbReference type="InterPro" id="IPR002223">
    <property type="entry name" value="Kunitz_BPTI"/>
</dbReference>
<evidence type="ECO:0000256" key="5">
    <source>
        <dbReference type="ARBA" id="ARBA00023157"/>
    </source>
</evidence>
<sequence>MKPAFLVLLFITSVLATYAPRRPNYRPVGKQKPGRCPVSNIITTCDCRPENIKCRGDQDCPGVQKCCSFGCGCRTRCVNPAGSPPRKVCRYNGKIYKVGQSFPAVDGCNTCSCSSNGRVRCTLRACVKVCRYHGKVYKVGQRFTYGYRSCRCYSRGKVICTKRGRPTKKFYNPRKVCYQPKVPGPCRGSIPRWWYNKRTGRCQKFIYGGCKGNSNNFTSKLACLRRCGRTTRRKTCRYRGKVYKLGQKFRSADGCNTCRCRTGGRVTCTRKRCIKTCKYNGKTYKVGQSFPARDGCNTCRCRAGGRVTCSRKKCVKYPAKGRKLCYQPKVVGPCKARVPRWWYSKKSDCCVKFYYGGCRGNGNNFKTKSACLRRCRRGRKYYG</sequence>
<dbReference type="SUPFAM" id="SSF57283">
    <property type="entry name" value="PMP inhibitors"/>
    <property type="match status" value="1"/>
</dbReference>
<proteinExistence type="predicted"/>
<dbReference type="PRINTS" id="PR00759">
    <property type="entry name" value="BASICPTASE"/>
</dbReference>
<feature type="domain" description="BPTI/Kunitz inhibitor" evidence="7">
    <location>
        <begin position="177"/>
        <end position="227"/>
    </location>
</feature>
<dbReference type="InterPro" id="IPR008197">
    <property type="entry name" value="WAP_dom"/>
</dbReference>
<keyword evidence="3" id="KW-0646">Protease inhibitor</keyword>
<evidence type="ECO:0000256" key="3">
    <source>
        <dbReference type="ARBA" id="ARBA00022690"/>
    </source>
</evidence>
<dbReference type="PROSITE" id="PS00280">
    <property type="entry name" value="BPTI_KUNITZ_1"/>
    <property type="match status" value="2"/>
</dbReference>
<dbReference type="InterPro" id="IPR001007">
    <property type="entry name" value="VWF_dom"/>
</dbReference>
<name>A0A8W8NXA2_MAGGI</name>
<dbReference type="FunFam" id="4.10.410.10:FF:000020">
    <property type="entry name" value="Collagen, type VI, alpha 3"/>
    <property type="match status" value="1"/>
</dbReference>
<evidence type="ECO:0000256" key="4">
    <source>
        <dbReference type="ARBA" id="ARBA00022900"/>
    </source>
</evidence>
<evidence type="ECO:0000256" key="6">
    <source>
        <dbReference type="SAM" id="SignalP"/>
    </source>
</evidence>
<organism evidence="9 10">
    <name type="scientific">Magallana gigas</name>
    <name type="common">Pacific oyster</name>
    <name type="synonym">Crassostrea gigas</name>
    <dbReference type="NCBI Taxonomy" id="29159"/>
    <lineage>
        <taxon>Eukaryota</taxon>
        <taxon>Metazoa</taxon>
        <taxon>Spiralia</taxon>
        <taxon>Lophotrochozoa</taxon>
        <taxon>Mollusca</taxon>
        <taxon>Bivalvia</taxon>
        <taxon>Autobranchia</taxon>
        <taxon>Pteriomorphia</taxon>
        <taxon>Ostreida</taxon>
        <taxon>Ostreoidea</taxon>
        <taxon>Ostreidae</taxon>
        <taxon>Magallana</taxon>
    </lineage>
</organism>
<comment type="subcellular location">
    <subcellularLocation>
        <location evidence="1">Secreted</location>
    </subcellularLocation>
</comment>
<dbReference type="SMART" id="SM00215">
    <property type="entry name" value="VWC_out"/>
    <property type="match status" value="2"/>
</dbReference>
<accession>A0A8W8NXA2</accession>
<keyword evidence="10" id="KW-1185">Reference proteome</keyword>
<evidence type="ECO:0000259" key="7">
    <source>
        <dbReference type="PROSITE" id="PS50279"/>
    </source>
</evidence>
<feature type="domain" description="WAP" evidence="8">
    <location>
        <begin position="29"/>
        <end position="81"/>
    </location>
</feature>
<feature type="domain" description="BPTI/Kunitz inhibitor" evidence="7">
    <location>
        <begin position="325"/>
        <end position="375"/>
    </location>
</feature>
<dbReference type="PROSITE" id="PS51390">
    <property type="entry name" value="WAP"/>
    <property type="match status" value="1"/>
</dbReference>
<dbReference type="InterPro" id="IPR036201">
    <property type="entry name" value="Pacifastin_dom_sf"/>
</dbReference>
<dbReference type="SUPFAM" id="SSF57603">
    <property type="entry name" value="FnI-like domain"/>
    <property type="match status" value="1"/>
</dbReference>
<dbReference type="InterPro" id="IPR036880">
    <property type="entry name" value="Kunitz_BPTI_sf"/>
</dbReference>
<dbReference type="EnsemblMetazoa" id="G7200.1">
    <property type="protein sequence ID" value="G7200.1:cds"/>
    <property type="gene ID" value="G7200"/>
</dbReference>
<keyword evidence="4" id="KW-0722">Serine protease inhibitor</keyword>
<dbReference type="SUPFAM" id="SSF57256">
    <property type="entry name" value="Elafin-like"/>
    <property type="match status" value="1"/>
</dbReference>
<dbReference type="PROSITE" id="PS50279">
    <property type="entry name" value="BPTI_KUNITZ_2"/>
    <property type="match status" value="2"/>
</dbReference>
<dbReference type="SMART" id="SM00217">
    <property type="entry name" value="WAP"/>
    <property type="match status" value="1"/>
</dbReference>
<dbReference type="PANTHER" id="PTHR47247:SF1">
    <property type="entry name" value="KUNITZ-TYPE PROTEASE INHIBITOR 2"/>
    <property type="match status" value="1"/>
</dbReference>
<reference evidence="9" key="1">
    <citation type="submission" date="2022-08" db="UniProtKB">
        <authorList>
            <consortium name="EnsemblMetazoa"/>
        </authorList>
    </citation>
    <scope>IDENTIFICATION</scope>
    <source>
        <strain evidence="9">05x7-T-G4-1.051#20</strain>
    </source>
</reference>
<evidence type="ECO:0000259" key="8">
    <source>
        <dbReference type="PROSITE" id="PS51390"/>
    </source>
</evidence>
<dbReference type="Pfam" id="PF00014">
    <property type="entry name" value="Kunitz_BPTI"/>
    <property type="match status" value="2"/>
</dbReference>